<evidence type="ECO:0000256" key="2">
    <source>
        <dbReference type="SAM" id="MobiDB-lite"/>
    </source>
</evidence>
<feature type="coiled-coil region" evidence="1">
    <location>
        <begin position="148"/>
        <end position="180"/>
    </location>
</feature>
<protein>
    <submittedName>
        <fullName evidence="3">Uncharacterized protein</fullName>
    </submittedName>
</protein>
<dbReference type="OrthoDB" id="5920062at2759"/>
<organism evidence="3 4">
    <name type="scientific">Anabarilius grahami</name>
    <name type="common">Kanglang fish</name>
    <name type="synonym">Barilius grahami</name>
    <dbReference type="NCBI Taxonomy" id="495550"/>
    <lineage>
        <taxon>Eukaryota</taxon>
        <taxon>Metazoa</taxon>
        <taxon>Chordata</taxon>
        <taxon>Craniata</taxon>
        <taxon>Vertebrata</taxon>
        <taxon>Euteleostomi</taxon>
        <taxon>Actinopterygii</taxon>
        <taxon>Neopterygii</taxon>
        <taxon>Teleostei</taxon>
        <taxon>Ostariophysi</taxon>
        <taxon>Cypriniformes</taxon>
        <taxon>Xenocyprididae</taxon>
        <taxon>Xenocypridinae</taxon>
        <taxon>Xenocypridinae incertae sedis</taxon>
        <taxon>Anabarilius</taxon>
    </lineage>
</organism>
<keyword evidence="1" id="KW-0175">Coiled coil</keyword>
<sequence>MEDKSSKSGKASSVSSKSTSSRSSASDAAARARVSFAERELAMKKEIARLEAEKATLEATLEALQAEKEAAATQAEAKILEAAAEVGEYHDSKSSSDTPLTVQERTNEYVKDQRGGPPPQGGIPQSSSGSRRSSEEKGLETTKATSGLAELQREVILLQKRKAELEISKIEMEKENLNMQNIVLQYKINKLAQDGLITLQPVGEEAALWSCPVEDRIHHAGMDGLLRNCATGCRVDEAFTMDDLVDSISADTSGLRCGHVQLRIVFITPLMCGWRECAMACWIYIATVTKGGGAVDLSRDRAGHCRLGWCYNRGYARDVIVDRYDCG</sequence>
<dbReference type="AlphaFoldDB" id="A0A3N0YM89"/>
<feature type="compositionally biased region" description="Low complexity" evidence="2">
    <location>
        <begin position="8"/>
        <end position="33"/>
    </location>
</feature>
<reference evidence="3 4" key="1">
    <citation type="submission" date="2018-10" db="EMBL/GenBank/DDBJ databases">
        <title>Genome assembly for a Yunnan-Guizhou Plateau 3E fish, Anabarilius grahami (Regan), and its evolutionary and genetic applications.</title>
        <authorList>
            <person name="Jiang W."/>
        </authorList>
    </citation>
    <scope>NUCLEOTIDE SEQUENCE [LARGE SCALE GENOMIC DNA]</scope>
    <source>
        <strain evidence="3">AG-KIZ</strain>
        <tissue evidence="3">Muscle</tissue>
    </source>
</reference>
<comment type="caution">
    <text evidence="3">The sequence shown here is derived from an EMBL/GenBank/DDBJ whole genome shotgun (WGS) entry which is preliminary data.</text>
</comment>
<name>A0A3N0YM89_ANAGA</name>
<gene>
    <name evidence="3" type="ORF">DPX16_6464</name>
</gene>
<feature type="coiled-coil region" evidence="1">
    <location>
        <begin position="40"/>
        <end position="83"/>
    </location>
</feature>
<proteinExistence type="predicted"/>
<keyword evidence="4" id="KW-1185">Reference proteome</keyword>
<accession>A0A3N0YM89</accession>
<evidence type="ECO:0000313" key="4">
    <source>
        <dbReference type="Proteomes" id="UP000281406"/>
    </source>
</evidence>
<evidence type="ECO:0000256" key="1">
    <source>
        <dbReference type="SAM" id="Coils"/>
    </source>
</evidence>
<dbReference type="EMBL" id="RJVU01035944">
    <property type="protein sequence ID" value="ROL47284.1"/>
    <property type="molecule type" value="Genomic_DNA"/>
</dbReference>
<dbReference type="Proteomes" id="UP000281406">
    <property type="component" value="Unassembled WGS sequence"/>
</dbReference>
<feature type="region of interest" description="Disordered" evidence="2">
    <location>
        <begin position="1"/>
        <end position="33"/>
    </location>
</feature>
<evidence type="ECO:0000313" key="3">
    <source>
        <dbReference type="EMBL" id="ROL47284.1"/>
    </source>
</evidence>
<feature type="compositionally biased region" description="Low complexity" evidence="2">
    <location>
        <begin position="122"/>
        <end position="131"/>
    </location>
</feature>
<feature type="region of interest" description="Disordered" evidence="2">
    <location>
        <begin position="109"/>
        <end position="145"/>
    </location>
</feature>